<sequence>MKSVILLAVALLASQVSSHMAMTYPPPLRSKENPFSTPDVIDYSITSPMSASGSDFPCKGTLNLLGSPAARPVATWQAGKDYNMTIAGGANHNGGSCQAALSYDSGKTFTVIHSYIGNCPPPGTSTFKFTLPADVPSAQEAIFAWTWFNNVGNREFYMNCAVVTVNGGAGAATSGQTNSVSFSSRPQIFKANINNGCTTAEGSDVAFPNPGPDFDSTSSKTAPPSGNCGAVAPNPGTGGGSGGGSAVPSNSPVPSSSPALSSNPVASVPSSSPVADQPSSVPSVSPVSQDLSQPAPIPTRATGGSAPATSLPGGVFIPISSSTSVSCYPEIETQTTLATISRPSPTNASASTSPSPTDIAPVPTPTAKPPGGDDAPGAMKPGLACTEEGQWLCIAGTHFQRCASGRWSVIMSMAAGTKCQSGTTEFVTWAKKRAHKRAHSGRLRARSKHV</sequence>
<evidence type="ECO:0000313" key="1">
    <source>
        <dbReference type="EMBL" id="KAL0940649.1"/>
    </source>
</evidence>
<comment type="caution">
    <text evidence="1">The sequence shown here is derived from an EMBL/GenBank/DDBJ whole genome shotgun (WGS) entry which is preliminary data.</text>
</comment>
<accession>A0ACC3Z950</accession>
<keyword evidence="2" id="KW-1185">Reference proteome</keyword>
<evidence type="ECO:0000313" key="2">
    <source>
        <dbReference type="Proteomes" id="UP000805649"/>
    </source>
</evidence>
<name>A0ACC3Z950_COLTU</name>
<proteinExistence type="predicted"/>
<protein>
    <submittedName>
        <fullName evidence="1">Extracellular protein</fullName>
    </submittedName>
</protein>
<organism evidence="1 2">
    <name type="scientific">Colletotrichum truncatum</name>
    <name type="common">Anthracnose fungus</name>
    <name type="synonym">Colletotrichum capsici</name>
    <dbReference type="NCBI Taxonomy" id="5467"/>
    <lineage>
        <taxon>Eukaryota</taxon>
        <taxon>Fungi</taxon>
        <taxon>Dikarya</taxon>
        <taxon>Ascomycota</taxon>
        <taxon>Pezizomycotina</taxon>
        <taxon>Sordariomycetes</taxon>
        <taxon>Hypocreomycetidae</taxon>
        <taxon>Glomerellales</taxon>
        <taxon>Glomerellaceae</taxon>
        <taxon>Colletotrichum</taxon>
        <taxon>Colletotrichum truncatum species complex</taxon>
    </lineage>
</organism>
<dbReference type="Proteomes" id="UP000805649">
    <property type="component" value="Unassembled WGS sequence"/>
</dbReference>
<gene>
    <name evidence="1" type="ORF">CTRU02_203412</name>
</gene>
<dbReference type="EMBL" id="VUJX02000002">
    <property type="protein sequence ID" value="KAL0940649.1"/>
    <property type="molecule type" value="Genomic_DNA"/>
</dbReference>
<reference evidence="1 2" key="1">
    <citation type="journal article" date="2020" name="Phytopathology">
        <title>Genome Sequence Resources of Colletotrichum truncatum, C. plurivorum, C. musicola, and C. sojae: Four Species Pathogenic to Soybean (Glycine max).</title>
        <authorList>
            <person name="Rogerio F."/>
            <person name="Boufleur T.R."/>
            <person name="Ciampi-Guillardi M."/>
            <person name="Sukno S.A."/>
            <person name="Thon M.R."/>
            <person name="Massola Junior N.S."/>
            <person name="Baroncelli R."/>
        </authorList>
    </citation>
    <scope>NUCLEOTIDE SEQUENCE [LARGE SCALE GENOMIC DNA]</scope>
    <source>
        <strain evidence="1 2">CMES1059</strain>
    </source>
</reference>